<accession>A0A165DQR2</accession>
<proteinExistence type="predicted"/>
<gene>
    <name evidence="2" type="ORF">CALCODRAFT_54558</name>
</gene>
<dbReference type="EMBL" id="KV424040">
    <property type="protein sequence ID" value="KZT53330.1"/>
    <property type="molecule type" value="Genomic_DNA"/>
</dbReference>
<evidence type="ECO:0000256" key="1">
    <source>
        <dbReference type="SAM" id="MobiDB-lite"/>
    </source>
</evidence>
<evidence type="ECO:0000313" key="2">
    <source>
        <dbReference type="EMBL" id="KZT53330.1"/>
    </source>
</evidence>
<keyword evidence="3" id="KW-1185">Reference proteome</keyword>
<dbReference type="AlphaFoldDB" id="A0A165DQR2"/>
<feature type="region of interest" description="Disordered" evidence="1">
    <location>
        <begin position="72"/>
        <end position="115"/>
    </location>
</feature>
<feature type="region of interest" description="Disordered" evidence="1">
    <location>
        <begin position="1"/>
        <end position="50"/>
    </location>
</feature>
<dbReference type="Proteomes" id="UP000076842">
    <property type="component" value="Unassembled WGS sequence"/>
</dbReference>
<dbReference type="STRING" id="1353952.A0A165DQR2"/>
<evidence type="ECO:0000313" key="3">
    <source>
        <dbReference type="Proteomes" id="UP000076842"/>
    </source>
</evidence>
<protein>
    <submittedName>
        <fullName evidence="2">Uncharacterized protein</fullName>
    </submittedName>
</protein>
<name>A0A165DQR2_9BASI</name>
<reference evidence="2 3" key="1">
    <citation type="journal article" date="2016" name="Mol. Biol. Evol.">
        <title>Comparative Genomics of Early-Diverging Mushroom-Forming Fungi Provides Insights into the Origins of Lignocellulose Decay Capabilities.</title>
        <authorList>
            <person name="Nagy L.G."/>
            <person name="Riley R."/>
            <person name="Tritt A."/>
            <person name="Adam C."/>
            <person name="Daum C."/>
            <person name="Floudas D."/>
            <person name="Sun H."/>
            <person name="Yadav J.S."/>
            <person name="Pangilinan J."/>
            <person name="Larsson K.H."/>
            <person name="Matsuura K."/>
            <person name="Barry K."/>
            <person name="Labutti K."/>
            <person name="Kuo R."/>
            <person name="Ohm R.A."/>
            <person name="Bhattacharya S.S."/>
            <person name="Shirouzu T."/>
            <person name="Yoshinaga Y."/>
            <person name="Martin F.M."/>
            <person name="Grigoriev I.V."/>
            <person name="Hibbett D.S."/>
        </authorList>
    </citation>
    <scope>NUCLEOTIDE SEQUENCE [LARGE SCALE GENOMIC DNA]</scope>
    <source>
        <strain evidence="2 3">HHB12733</strain>
    </source>
</reference>
<dbReference type="OrthoDB" id="5599163at2759"/>
<dbReference type="InParanoid" id="A0A165DQR2"/>
<sequence length="132" mass="14689">MDPEEASRVGFSQPRLGLRGPLSFTTSKAHPVNPVGSPVTPDNMKSSQTRDLIPDNTVAVYATRKYKPVERRVKPVATTTPESAKIGRRFPSDPLEFLPVLPHTPPPFSPGSRLTQERYDELNLNKHDFLTP</sequence>
<organism evidence="2 3">
    <name type="scientific">Calocera cornea HHB12733</name>
    <dbReference type="NCBI Taxonomy" id="1353952"/>
    <lineage>
        <taxon>Eukaryota</taxon>
        <taxon>Fungi</taxon>
        <taxon>Dikarya</taxon>
        <taxon>Basidiomycota</taxon>
        <taxon>Agaricomycotina</taxon>
        <taxon>Dacrymycetes</taxon>
        <taxon>Dacrymycetales</taxon>
        <taxon>Dacrymycetaceae</taxon>
        <taxon>Calocera</taxon>
    </lineage>
</organism>